<evidence type="ECO:0000313" key="1">
    <source>
        <dbReference type="EMBL" id="BBJ32040.1"/>
    </source>
</evidence>
<keyword evidence="2" id="KW-1185">Reference proteome</keyword>
<sequence>MIQQKLSKNNQKENTGFSNLLKETLQKASATAKTIPVGMVSTRLTNKKDILQ</sequence>
<accession>A0A510G879</accession>
<dbReference type="KEGG" id="ras:RAS_11490"/>
<evidence type="ECO:0000313" key="2">
    <source>
        <dbReference type="Proteomes" id="UP000321183"/>
    </source>
</evidence>
<reference evidence="1 2" key="1">
    <citation type="submission" date="2019-04" db="EMBL/GenBank/DDBJ databases">
        <title>Draft genome sequence of Rickettsia asiatica Maytaro1284.</title>
        <authorList>
            <person name="Thu M."/>
            <person name="Qiu Y."/>
            <person name="Nakao R."/>
        </authorList>
    </citation>
    <scope>NUCLEOTIDE SEQUENCE [LARGE SCALE GENOMIC DNA]</scope>
    <source>
        <strain evidence="1 2">Maytaro1284</strain>
    </source>
</reference>
<dbReference type="Proteomes" id="UP000321183">
    <property type="component" value="Chromosome"/>
</dbReference>
<gene>
    <name evidence="1" type="ORF">RAS_11490</name>
</gene>
<dbReference type="EMBL" id="AP019563">
    <property type="protein sequence ID" value="BBJ32040.1"/>
    <property type="molecule type" value="Genomic_DNA"/>
</dbReference>
<dbReference type="AlphaFoldDB" id="A0A510G879"/>
<protein>
    <submittedName>
        <fullName evidence="1">Uncharacterized protein</fullName>
    </submittedName>
</protein>
<dbReference type="RefSeq" id="WP_172616147.1">
    <property type="nucleotide sequence ID" value="NZ_AP019563.1"/>
</dbReference>
<name>A0A510G879_9RICK</name>
<organism evidence="1 2">
    <name type="scientific">Rickettsia asiatica</name>
    <dbReference type="NCBI Taxonomy" id="238800"/>
    <lineage>
        <taxon>Bacteria</taxon>
        <taxon>Pseudomonadati</taxon>
        <taxon>Pseudomonadota</taxon>
        <taxon>Alphaproteobacteria</taxon>
        <taxon>Rickettsiales</taxon>
        <taxon>Rickettsiaceae</taxon>
        <taxon>Rickettsieae</taxon>
        <taxon>Rickettsia</taxon>
        <taxon>spotted fever group</taxon>
    </lineage>
</organism>
<proteinExistence type="predicted"/>